<sequence>MDPSCADCSASPTLAVTVEKSGSDLIVKHGGEQFEQLDLVWSNGATGAFTLAASYAAGVDPRLEEVAFEYSGSGTQVLPTGGGMVWSRAASVFNLEFRPLDAESTEESEGVWMFDPAKEPPIRLKVVIKRKTDSFSCPA</sequence>
<dbReference type="AlphaFoldDB" id="A0A0C2D2H8"/>
<evidence type="ECO:0000313" key="2">
    <source>
        <dbReference type="Proteomes" id="UP000031599"/>
    </source>
</evidence>
<dbReference type="Proteomes" id="UP000031599">
    <property type="component" value="Unassembled WGS sequence"/>
</dbReference>
<evidence type="ECO:0000313" key="1">
    <source>
        <dbReference type="EMBL" id="KIG14332.1"/>
    </source>
</evidence>
<reference evidence="1 2" key="1">
    <citation type="submission" date="2014-12" db="EMBL/GenBank/DDBJ databases">
        <title>Genome assembly of Enhygromyxa salina DSM 15201.</title>
        <authorList>
            <person name="Sharma G."/>
            <person name="Subramanian S."/>
        </authorList>
    </citation>
    <scope>NUCLEOTIDE SEQUENCE [LARGE SCALE GENOMIC DNA]</scope>
    <source>
        <strain evidence="1 2">DSM 15201</strain>
    </source>
</reference>
<comment type="caution">
    <text evidence="1">The sequence shown here is derived from an EMBL/GenBank/DDBJ whole genome shotgun (WGS) entry which is preliminary data.</text>
</comment>
<name>A0A0C2D2H8_9BACT</name>
<proteinExistence type="predicted"/>
<accession>A0A0C2D2H8</accession>
<gene>
    <name evidence="1" type="ORF">DB30_06934</name>
</gene>
<protein>
    <submittedName>
        <fullName evidence="1">Uncharacterized protein</fullName>
    </submittedName>
</protein>
<dbReference type="EMBL" id="JMCC02000075">
    <property type="protein sequence ID" value="KIG14332.1"/>
    <property type="molecule type" value="Genomic_DNA"/>
</dbReference>
<organism evidence="1 2">
    <name type="scientific">Enhygromyxa salina</name>
    <dbReference type="NCBI Taxonomy" id="215803"/>
    <lineage>
        <taxon>Bacteria</taxon>
        <taxon>Pseudomonadati</taxon>
        <taxon>Myxococcota</taxon>
        <taxon>Polyangia</taxon>
        <taxon>Nannocystales</taxon>
        <taxon>Nannocystaceae</taxon>
        <taxon>Enhygromyxa</taxon>
    </lineage>
</organism>